<dbReference type="Proteomes" id="UP000828390">
    <property type="component" value="Unassembled WGS sequence"/>
</dbReference>
<comment type="caution">
    <text evidence="1">The sequence shown here is derived from an EMBL/GenBank/DDBJ whole genome shotgun (WGS) entry which is preliminary data.</text>
</comment>
<keyword evidence="2" id="KW-1185">Reference proteome</keyword>
<gene>
    <name evidence="1" type="ORF">DPMN_024371</name>
</gene>
<dbReference type="AlphaFoldDB" id="A0A9D4LMG1"/>
<name>A0A9D4LMG1_DREPO</name>
<protein>
    <submittedName>
        <fullName evidence="1">Uncharacterized protein</fullName>
    </submittedName>
</protein>
<accession>A0A9D4LMG1</accession>
<dbReference type="EMBL" id="JAIWYP010000002">
    <property type="protein sequence ID" value="KAH3861442.1"/>
    <property type="molecule type" value="Genomic_DNA"/>
</dbReference>
<reference evidence="1" key="2">
    <citation type="submission" date="2020-11" db="EMBL/GenBank/DDBJ databases">
        <authorList>
            <person name="McCartney M.A."/>
            <person name="Auch B."/>
            <person name="Kono T."/>
            <person name="Mallez S."/>
            <person name="Becker A."/>
            <person name="Gohl D.M."/>
            <person name="Silverstein K.A.T."/>
            <person name="Koren S."/>
            <person name="Bechman K.B."/>
            <person name="Herman A."/>
            <person name="Abrahante J.E."/>
            <person name="Garbe J."/>
        </authorList>
    </citation>
    <scope>NUCLEOTIDE SEQUENCE</scope>
    <source>
        <strain evidence="1">Duluth1</strain>
        <tissue evidence="1">Whole animal</tissue>
    </source>
</reference>
<evidence type="ECO:0000313" key="1">
    <source>
        <dbReference type="EMBL" id="KAH3861442.1"/>
    </source>
</evidence>
<reference evidence="1" key="1">
    <citation type="journal article" date="2019" name="bioRxiv">
        <title>The Genome of the Zebra Mussel, Dreissena polymorpha: A Resource for Invasive Species Research.</title>
        <authorList>
            <person name="McCartney M.A."/>
            <person name="Auch B."/>
            <person name="Kono T."/>
            <person name="Mallez S."/>
            <person name="Zhang Y."/>
            <person name="Obille A."/>
            <person name="Becker A."/>
            <person name="Abrahante J.E."/>
            <person name="Garbe J."/>
            <person name="Badalamenti J.P."/>
            <person name="Herman A."/>
            <person name="Mangelson H."/>
            <person name="Liachko I."/>
            <person name="Sullivan S."/>
            <person name="Sone E.D."/>
            <person name="Koren S."/>
            <person name="Silverstein K.A.T."/>
            <person name="Beckman K.B."/>
            <person name="Gohl D.M."/>
        </authorList>
    </citation>
    <scope>NUCLEOTIDE SEQUENCE</scope>
    <source>
        <strain evidence="1">Duluth1</strain>
        <tissue evidence="1">Whole animal</tissue>
    </source>
</reference>
<proteinExistence type="predicted"/>
<sequence>MNIARLPESVENKILRQQQLMADPDSKTLTSNVRKILEKYNLPNPEELLEEVPTKDKWKQRAKMALVRSPERSRFIKSLPHVKLDLDYSGIWSVFVFVRFDLVTYILS</sequence>
<evidence type="ECO:0000313" key="2">
    <source>
        <dbReference type="Proteomes" id="UP000828390"/>
    </source>
</evidence>
<organism evidence="1 2">
    <name type="scientific">Dreissena polymorpha</name>
    <name type="common">Zebra mussel</name>
    <name type="synonym">Mytilus polymorpha</name>
    <dbReference type="NCBI Taxonomy" id="45954"/>
    <lineage>
        <taxon>Eukaryota</taxon>
        <taxon>Metazoa</taxon>
        <taxon>Spiralia</taxon>
        <taxon>Lophotrochozoa</taxon>
        <taxon>Mollusca</taxon>
        <taxon>Bivalvia</taxon>
        <taxon>Autobranchia</taxon>
        <taxon>Heteroconchia</taxon>
        <taxon>Euheterodonta</taxon>
        <taxon>Imparidentia</taxon>
        <taxon>Neoheterodontei</taxon>
        <taxon>Myida</taxon>
        <taxon>Dreissenoidea</taxon>
        <taxon>Dreissenidae</taxon>
        <taxon>Dreissena</taxon>
    </lineage>
</organism>